<protein>
    <recommendedName>
        <fullName evidence="6">NB-ARC domain-containing protein</fullName>
    </recommendedName>
</protein>
<evidence type="ECO:0000259" key="2">
    <source>
        <dbReference type="Pfam" id="PF23559"/>
    </source>
</evidence>
<dbReference type="InterPro" id="IPR058922">
    <property type="entry name" value="WHD_DRP"/>
</dbReference>
<dbReference type="Proteomes" id="UP000032180">
    <property type="component" value="Chromosome 11"/>
</dbReference>
<organism evidence="4 5">
    <name type="scientific">Leersia perrieri</name>
    <dbReference type="NCBI Taxonomy" id="77586"/>
    <lineage>
        <taxon>Eukaryota</taxon>
        <taxon>Viridiplantae</taxon>
        <taxon>Streptophyta</taxon>
        <taxon>Embryophyta</taxon>
        <taxon>Tracheophyta</taxon>
        <taxon>Spermatophyta</taxon>
        <taxon>Magnoliopsida</taxon>
        <taxon>Liliopsida</taxon>
        <taxon>Poales</taxon>
        <taxon>Poaceae</taxon>
        <taxon>BOP clade</taxon>
        <taxon>Oryzoideae</taxon>
        <taxon>Oryzeae</taxon>
        <taxon>Oryzinae</taxon>
        <taxon>Leersia</taxon>
    </lineage>
</organism>
<dbReference type="eggNOG" id="KOG4658">
    <property type="taxonomic scope" value="Eukaryota"/>
</dbReference>
<dbReference type="InterPro" id="IPR032675">
    <property type="entry name" value="LRR_dom_sf"/>
</dbReference>
<evidence type="ECO:0000256" key="1">
    <source>
        <dbReference type="ARBA" id="ARBA00022737"/>
    </source>
</evidence>
<feature type="domain" description="Disease resistance protein winged helix" evidence="2">
    <location>
        <begin position="86"/>
        <end position="137"/>
    </location>
</feature>
<sequence length="615" mass="70371">MVHSWVVQEENPKISEELQQLILKCGGLTKVIVAVARLFISKTNTRDWEQTVQCMNSQFIEELETNPELDNLRGLFMSCILYLASIFPGYYSVRRRRLVMRWVAEGYSKDSHNHTSEDNGEKFFSKLVELDMVKSPPESINTVFTETRMFLCQVNAFLHEYVISRPLEDNITLALEVFTLKGHCHPTIQRRGRHLVIEESWDRNRIVYGCIDFSRLRSLTVFGKWESFFVCDSMKLLRVLDLEDASGVTDDDLEKMMKVLRRLMFLSLRGCRKISRLPRSLGNLRQLQTLDVRHTSIVTLPLATRKLQKLQYLRAGTAGSQWTMTSSRDMPHSTSSVVVPWFLRHQTVAGVKVPKGIKKVITLNTLGVLNANVLYGKAILEELKELTQLRKLGVSGINRRNSENFASVISVLKYLESLAVWLSEDNDQGCLDGISQQTPQKLQSLKLYYSHVDRLPAWVNQLGNLRKLDLEMIMPTQEDMHLLGDLQLCILRLCVNPRQDGEQLHFSVRPEDAENNRPKGLGFPILEVLEIACNSRLSVVQFGPRVMRLLGPLKVRCYGGQQPSLRFSGLKNLNKLKEISLEGTYDGAVVEDLRTQIAMCRKKPALKLKDFARSF</sequence>
<dbReference type="STRING" id="77586.A0A0D9XU28"/>
<evidence type="ECO:0000313" key="5">
    <source>
        <dbReference type="Proteomes" id="UP000032180"/>
    </source>
</evidence>
<dbReference type="GO" id="GO:0098542">
    <property type="term" value="P:defense response to other organism"/>
    <property type="evidence" value="ECO:0007669"/>
    <property type="project" value="TreeGrafter"/>
</dbReference>
<keyword evidence="1" id="KW-0677">Repeat</keyword>
<dbReference type="Gene3D" id="3.80.10.10">
    <property type="entry name" value="Ribonuclease Inhibitor"/>
    <property type="match status" value="1"/>
</dbReference>
<dbReference type="InterPro" id="IPR044974">
    <property type="entry name" value="Disease_R_plants"/>
</dbReference>
<keyword evidence="5" id="KW-1185">Reference proteome</keyword>
<dbReference type="PANTHER" id="PTHR23155:SF1135">
    <property type="entry name" value="OS08G0246300 PROTEIN"/>
    <property type="match status" value="1"/>
</dbReference>
<accession>A0A0D9XU28</accession>
<dbReference type="Pfam" id="PF23598">
    <property type="entry name" value="LRR_14"/>
    <property type="match status" value="1"/>
</dbReference>
<dbReference type="AlphaFoldDB" id="A0A0D9XU28"/>
<evidence type="ECO:0000313" key="4">
    <source>
        <dbReference type="EnsemblPlants" id="LPERR11G15860.1"/>
    </source>
</evidence>
<evidence type="ECO:0008006" key="6">
    <source>
        <dbReference type="Google" id="ProtNLM"/>
    </source>
</evidence>
<evidence type="ECO:0000259" key="3">
    <source>
        <dbReference type="Pfam" id="PF23598"/>
    </source>
</evidence>
<name>A0A0D9XU28_9ORYZ</name>
<reference evidence="4 5" key="1">
    <citation type="submission" date="2012-08" db="EMBL/GenBank/DDBJ databases">
        <title>Oryza genome evolution.</title>
        <authorList>
            <person name="Wing R.A."/>
        </authorList>
    </citation>
    <scope>NUCLEOTIDE SEQUENCE</scope>
</reference>
<feature type="domain" description="Disease resistance R13L4/SHOC-2-like LRR" evidence="3">
    <location>
        <begin position="216"/>
        <end position="602"/>
    </location>
</feature>
<reference evidence="5" key="2">
    <citation type="submission" date="2013-12" db="EMBL/GenBank/DDBJ databases">
        <authorList>
            <person name="Yu Y."/>
            <person name="Lee S."/>
            <person name="de Baynast K."/>
            <person name="Wissotski M."/>
            <person name="Liu L."/>
            <person name="Talag J."/>
            <person name="Goicoechea J."/>
            <person name="Angelova A."/>
            <person name="Jetty R."/>
            <person name="Kudrna D."/>
            <person name="Golser W."/>
            <person name="Rivera L."/>
            <person name="Zhang J."/>
            <person name="Wing R."/>
        </authorList>
    </citation>
    <scope>NUCLEOTIDE SEQUENCE</scope>
</reference>
<dbReference type="Pfam" id="PF23559">
    <property type="entry name" value="WHD_DRP"/>
    <property type="match status" value="1"/>
</dbReference>
<dbReference type="EnsemblPlants" id="LPERR11G15860.1">
    <property type="protein sequence ID" value="LPERR11G15860.1"/>
    <property type="gene ID" value="LPERR11G15860"/>
</dbReference>
<dbReference type="Gramene" id="LPERR11G15860.1">
    <property type="protein sequence ID" value="LPERR11G15860.1"/>
    <property type="gene ID" value="LPERR11G15860"/>
</dbReference>
<dbReference type="HOGENOM" id="CLU_000837_14_5_1"/>
<dbReference type="SUPFAM" id="SSF52047">
    <property type="entry name" value="RNI-like"/>
    <property type="match status" value="1"/>
</dbReference>
<proteinExistence type="predicted"/>
<dbReference type="PANTHER" id="PTHR23155">
    <property type="entry name" value="DISEASE RESISTANCE PROTEIN RP"/>
    <property type="match status" value="1"/>
</dbReference>
<reference evidence="4" key="3">
    <citation type="submission" date="2015-04" db="UniProtKB">
        <authorList>
            <consortium name="EnsemblPlants"/>
        </authorList>
    </citation>
    <scope>IDENTIFICATION</scope>
</reference>
<dbReference type="InterPro" id="IPR055414">
    <property type="entry name" value="LRR_R13L4/SHOC2-like"/>
</dbReference>